<sequence length="382" mass="41644">MEGKANNSAHTRDASFSSYISGAEGNFVLKLAGSVQTPPPAMTLSRKTEEGEISVFGAERYFNMMLEDEGPRIVDYNTSKHGHNKKENRTGQHYKQPNSRPGTPSTCSEASWNSQSALLPSLRNSSHNKKKKVNGKIKSFSIFSCNGCSDKKAIYIHEINAGHGGHHGKDARKQSVRIDQNPVKQSQPRFKERDELHYSSFQTSHKEEHFAFTNLNSSAQKSAAKSELGEKKTKEEEEPRKSLEVFGSHMMKGDIVAINLERRLSMLSWDAIPKAQSLSNASVTGPVINEDVESDASSDLFEIENLPGSGQTPFTSHTSDGMSVASAARYDSSETSMEWSVVTAGDEKKLAANGGTPDPTTTGTAGVAQRLEPSMEKGKATV</sequence>
<name>A0A251PE28_PRUPE</name>
<dbReference type="Proteomes" id="UP000006882">
    <property type="component" value="Chromosome G5"/>
</dbReference>
<dbReference type="InterPro" id="IPR039615">
    <property type="entry name" value="PKS"/>
</dbReference>
<dbReference type="eggNOG" id="ENOG502QQHX">
    <property type="taxonomic scope" value="Eukaryota"/>
</dbReference>
<feature type="compositionally biased region" description="Polar residues" evidence="1">
    <location>
        <begin position="91"/>
        <end position="112"/>
    </location>
</feature>
<dbReference type="GO" id="GO:0009638">
    <property type="term" value="P:phototropism"/>
    <property type="evidence" value="ECO:0007669"/>
    <property type="project" value="InterPro"/>
</dbReference>
<gene>
    <name evidence="2" type="ORF">PRUPE_5G191900</name>
</gene>
<reference evidence="2 3" key="1">
    <citation type="journal article" date="2013" name="Nat. Genet.">
        <title>The high-quality draft genome of peach (Prunus persica) identifies unique patterns of genetic diversity, domestication and genome evolution.</title>
        <authorList>
            <consortium name="International Peach Genome Initiative"/>
            <person name="Verde I."/>
            <person name="Abbott A.G."/>
            <person name="Scalabrin S."/>
            <person name="Jung S."/>
            <person name="Shu S."/>
            <person name="Marroni F."/>
            <person name="Zhebentyayeva T."/>
            <person name="Dettori M.T."/>
            <person name="Grimwood J."/>
            <person name="Cattonaro F."/>
            <person name="Zuccolo A."/>
            <person name="Rossini L."/>
            <person name="Jenkins J."/>
            <person name="Vendramin E."/>
            <person name="Meisel L.A."/>
            <person name="Decroocq V."/>
            <person name="Sosinski B."/>
            <person name="Prochnik S."/>
            <person name="Mitros T."/>
            <person name="Policriti A."/>
            <person name="Cipriani G."/>
            <person name="Dondini L."/>
            <person name="Ficklin S."/>
            <person name="Goodstein D.M."/>
            <person name="Xuan P."/>
            <person name="Del Fabbro C."/>
            <person name="Aramini V."/>
            <person name="Copetti D."/>
            <person name="Gonzalez S."/>
            <person name="Horner D.S."/>
            <person name="Falchi R."/>
            <person name="Lucas S."/>
            <person name="Mica E."/>
            <person name="Maldonado J."/>
            <person name="Lazzari B."/>
            <person name="Bielenberg D."/>
            <person name="Pirona R."/>
            <person name="Miculan M."/>
            <person name="Barakat A."/>
            <person name="Testolin R."/>
            <person name="Stella A."/>
            <person name="Tartarini S."/>
            <person name="Tonutti P."/>
            <person name="Arus P."/>
            <person name="Orellana A."/>
            <person name="Wells C."/>
            <person name="Main D."/>
            <person name="Vizzotto G."/>
            <person name="Silva H."/>
            <person name="Salamini F."/>
            <person name="Schmutz J."/>
            <person name="Morgante M."/>
            <person name="Rokhsar D.S."/>
        </authorList>
    </citation>
    <scope>NUCLEOTIDE SEQUENCE [LARGE SCALE GENOMIC DNA]</scope>
    <source>
        <strain evidence="3">cv. Nemared</strain>
    </source>
</reference>
<keyword evidence="3" id="KW-1185">Reference proteome</keyword>
<dbReference type="EMBL" id="CM007655">
    <property type="protein sequence ID" value="ONI08655.1"/>
    <property type="molecule type" value="Genomic_DNA"/>
</dbReference>
<dbReference type="OrthoDB" id="760005at2759"/>
<feature type="compositionally biased region" description="Low complexity" evidence="1">
    <location>
        <begin position="351"/>
        <end position="368"/>
    </location>
</feature>
<evidence type="ECO:0000313" key="3">
    <source>
        <dbReference type="Proteomes" id="UP000006882"/>
    </source>
</evidence>
<dbReference type="Gramene" id="ONI08655">
    <property type="protein sequence ID" value="ONI08655"/>
    <property type="gene ID" value="PRUPE_5G191900"/>
</dbReference>
<protein>
    <submittedName>
        <fullName evidence="2">Uncharacterized protein</fullName>
    </submittedName>
</protein>
<dbReference type="AlphaFoldDB" id="A0A251PE28"/>
<feature type="compositionally biased region" description="Basic and acidic residues" evidence="1">
    <location>
        <begin position="373"/>
        <end position="382"/>
    </location>
</feature>
<proteinExistence type="predicted"/>
<feature type="region of interest" description="Disordered" evidence="1">
    <location>
        <begin position="74"/>
        <end position="112"/>
    </location>
</feature>
<feature type="region of interest" description="Disordered" evidence="1">
    <location>
        <begin position="221"/>
        <end position="241"/>
    </location>
</feature>
<evidence type="ECO:0000256" key="1">
    <source>
        <dbReference type="SAM" id="MobiDB-lite"/>
    </source>
</evidence>
<dbReference type="PANTHER" id="PTHR33781">
    <property type="entry name" value="PROTEIN PHYTOCHROME KINASE SUBSTRATE 1-RELATED"/>
    <property type="match status" value="1"/>
</dbReference>
<organism evidence="2 3">
    <name type="scientific">Prunus persica</name>
    <name type="common">Peach</name>
    <name type="synonym">Amygdalus persica</name>
    <dbReference type="NCBI Taxonomy" id="3760"/>
    <lineage>
        <taxon>Eukaryota</taxon>
        <taxon>Viridiplantae</taxon>
        <taxon>Streptophyta</taxon>
        <taxon>Embryophyta</taxon>
        <taxon>Tracheophyta</taxon>
        <taxon>Spermatophyta</taxon>
        <taxon>Magnoliopsida</taxon>
        <taxon>eudicotyledons</taxon>
        <taxon>Gunneridae</taxon>
        <taxon>Pentapetalae</taxon>
        <taxon>rosids</taxon>
        <taxon>fabids</taxon>
        <taxon>Rosales</taxon>
        <taxon>Rosaceae</taxon>
        <taxon>Amygdaloideae</taxon>
        <taxon>Amygdaleae</taxon>
        <taxon>Prunus</taxon>
    </lineage>
</organism>
<feature type="region of interest" description="Disordered" evidence="1">
    <location>
        <begin position="348"/>
        <end position="382"/>
    </location>
</feature>
<feature type="compositionally biased region" description="Basic and acidic residues" evidence="1">
    <location>
        <begin position="227"/>
        <end position="241"/>
    </location>
</feature>
<evidence type="ECO:0000313" key="2">
    <source>
        <dbReference type="EMBL" id="ONI08655.1"/>
    </source>
</evidence>
<dbReference type="PANTHER" id="PTHR33781:SF3">
    <property type="entry name" value="PROTEIN PHYTOCHROME KINASE SUBSTRATE 3"/>
    <property type="match status" value="1"/>
</dbReference>
<accession>A0A251PE28</accession>